<dbReference type="Pfam" id="PF03379">
    <property type="entry name" value="CcmB"/>
    <property type="match status" value="1"/>
</dbReference>
<feature type="transmembrane region" description="Helical" evidence="12">
    <location>
        <begin position="102"/>
        <end position="124"/>
    </location>
</feature>
<dbReference type="RefSeq" id="WP_146962765.1">
    <property type="nucleotide sequence ID" value="NZ_CP042467.1"/>
</dbReference>
<keyword evidence="14" id="KW-1185">Reference proteome</keyword>
<evidence type="ECO:0000256" key="4">
    <source>
        <dbReference type="ARBA" id="ARBA00016452"/>
    </source>
</evidence>
<keyword evidence="5" id="KW-0813">Transport</keyword>
<comment type="function">
    <text evidence="1">Required for the export of heme to the periplasm for the biogenesis of c-type cytochromes.</text>
</comment>
<feature type="transmembrane region" description="Helical" evidence="12">
    <location>
        <begin position="136"/>
        <end position="158"/>
    </location>
</feature>
<dbReference type="PANTHER" id="PTHR30070:SF1">
    <property type="entry name" value="CYTOCHROME C BIOGENESIS B-RELATED"/>
    <property type="match status" value="1"/>
</dbReference>
<dbReference type="EMBL" id="CP042467">
    <property type="protein sequence ID" value="QED29532.1"/>
    <property type="molecule type" value="Genomic_DNA"/>
</dbReference>
<feature type="transmembrane region" description="Helical" evidence="12">
    <location>
        <begin position="25"/>
        <end position="45"/>
    </location>
</feature>
<comment type="subcellular location">
    <subcellularLocation>
        <location evidence="2">Cell inner membrane</location>
        <topology evidence="2">Multi-pass membrane protein</topology>
    </subcellularLocation>
</comment>
<keyword evidence="10 12" id="KW-1133">Transmembrane helix</keyword>
<name>A0A5B8XUC9_9DELT</name>
<evidence type="ECO:0000256" key="7">
    <source>
        <dbReference type="ARBA" id="ARBA00022519"/>
    </source>
</evidence>
<dbReference type="GO" id="GO:0017004">
    <property type="term" value="P:cytochrome complex assembly"/>
    <property type="evidence" value="ECO:0007669"/>
    <property type="project" value="UniProtKB-KW"/>
</dbReference>
<gene>
    <name evidence="13" type="ORF">FRD01_20290</name>
</gene>
<evidence type="ECO:0000256" key="9">
    <source>
        <dbReference type="ARBA" id="ARBA00022748"/>
    </source>
</evidence>
<dbReference type="PANTHER" id="PTHR30070">
    <property type="entry name" value="HEME EXPORTER PROTEIN B"/>
    <property type="match status" value="1"/>
</dbReference>
<evidence type="ECO:0000313" key="13">
    <source>
        <dbReference type="EMBL" id="QED29532.1"/>
    </source>
</evidence>
<evidence type="ECO:0000313" key="14">
    <source>
        <dbReference type="Proteomes" id="UP000321595"/>
    </source>
</evidence>
<comment type="similarity">
    <text evidence="3">Belongs to the CcmB/CycW/HelB family.</text>
</comment>
<protein>
    <recommendedName>
        <fullName evidence="4">Heme exporter protein B</fullName>
    </recommendedName>
</protein>
<reference evidence="13 14" key="1">
    <citation type="submission" date="2019-08" db="EMBL/GenBank/DDBJ databases">
        <authorList>
            <person name="Liang Q."/>
        </authorList>
    </citation>
    <scope>NUCLEOTIDE SEQUENCE [LARGE SCALE GENOMIC DNA]</scope>
    <source>
        <strain evidence="13 14">V1718</strain>
    </source>
</reference>
<dbReference type="KEGG" id="bbae:FRD01_20290"/>
<keyword evidence="9" id="KW-0201">Cytochrome c-type biogenesis</keyword>
<keyword evidence="6" id="KW-1003">Cell membrane</keyword>
<evidence type="ECO:0000256" key="10">
    <source>
        <dbReference type="ARBA" id="ARBA00022989"/>
    </source>
</evidence>
<keyword evidence="7" id="KW-0997">Cell inner membrane</keyword>
<evidence type="ECO:0000256" key="6">
    <source>
        <dbReference type="ARBA" id="ARBA00022475"/>
    </source>
</evidence>
<evidence type="ECO:0000256" key="3">
    <source>
        <dbReference type="ARBA" id="ARBA00010544"/>
    </source>
</evidence>
<evidence type="ECO:0000256" key="12">
    <source>
        <dbReference type="SAM" id="Phobius"/>
    </source>
</evidence>
<dbReference type="GO" id="GO:0015232">
    <property type="term" value="F:heme transmembrane transporter activity"/>
    <property type="evidence" value="ECO:0007669"/>
    <property type="project" value="InterPro"/>
</dbReference>
<dbReference type="PIRSF" id="PIRSF002764">
    <property type="entry name" value="CcmB"/>
    <property type="match status" value="1"/>
</dbReference>
<evidence type="ECO:0000256" key="5">
    <source>
        <dbReference type="ARBA" id="ARBA00022448"/>
    </source>
</evidence>
<organism evidence="13 14">
    <name type="scientific">Microvenator marinus</name>
    <dbReference type="NCBI Taxonomy" id="2600177"/>
    <lineage>
        <taxon>Bacteria</taxon>
        <taxon>Deltaproteobacteria</taxon>
        <taxon>Bradymonadales</taxon>
        <taxon>Microvenatoraceae</taxon>
        <taxon>Microvenator</taxon>
    </lineage>
</organism>
<feature type="transmembrane region" description="Helical" evidence="12">
    <location>
        <begin position="165"/>
        <end position="183"/>
    </location>
</feature>
<proteinExistence type="inferred from homology"/>
<evidence type="ECO:0000256" key="8">
    <source>
        <dbReference type="ARBA" id="ARBA00022692"/>
    </source>
</evidence>
<evidence type="ECO:0000256" key="11">
    <source>
        <dbReference type="ARBA" id="ARBA00023136"/>
    </source>
</evidence>
<dbReference type="GO" id="GO:0005886">
    <property type="term" value="C:plasma membrane"/>
    <property type="evidence" value="ECO:0007669"/>
    <property type="project" value="UniProtKB-SubCell"/>
</dbReference>
<feature type="transmembrane region" description="Helical" evidence="12">
    <location>
        <begin position="203"/>
        <end position="226"/>
    </location>
</feature>
<evidence type="ECO:0000256" key="2">
    <source>
        <dbReference type="ARBA" id="ARBA00004429"/>
    </source>
</evidence>
<dbReference type="Proteomes" id="UP000321595">
    <property type="component" value="Chromosome"/>
</dbReference>
<dbReference type="GO" id="GO:1903607">
    <property type="term" value="P:cytochrome c biosynthetic process"/>
    <property type="evidence" value="ECO:0007669"/>
    <property type="project" value="TreeGrafter"/>
</dbReference>
<feature type="transmembrane region" description="Helical" evidence="12">
    <location>
        <begin position="51"/>
        <end position="71"/>
    </location>
</feature>
<keyword evidence="8 12" id="KW-0812">Transmembrane</keyword>
<keyword evidence="11 12" id="KW-0472">Membrane</keyword>
<dbReference type="OrthoDB" id="9812809at2"/>
<accession>A0A5B8XUC9</accession>
<dbReference type="InterPro" id="IPR003544">
    <property type="entry name" value="Cyt_c_biogenesis_CcmB"/>
</dbReference>
<dbReference type="InterPro" id="IPR026031">
    <property type="entry name" value="Cyt_c_CcmB_bac"/>
</dbReference>
<dbReference type="AlphaFoldDB" id="A0A5B8XUC9"/>
<evidence type="ECO:0000256" key="1">
    <source>
        <dbReference type="ARBA" id="ARBA00002442"/>
    </source>
</evidence>
<sequence>MPAWLSQTKHIIQKDLQRELRTREVLTTTLAFSLMLMVIFAFGFFKHDESAIGIFPGVLWISVLFTGTLVLTRSFDHEKEGQCLRALALIPGTERSLFIGKYIMNLVFMLGFQVILVPLLLFTFGVSWEFDSSPLILALVLATAGFAALGTVVAAMLVHIQMRDVFLPVILFPMASPLLIGGVKVTAQVLSNDLQGREEVLTWLVGMGVADVVYFMLGLWLFRWILSAIE</sequence>